<accession>A0A9X1JMF2</accession>
<dbReference type="SMART" id="SM00487">
    <property type="entry name" value="DEXDc"/>
    <property type="match status" value="1"/>
</dbReference>
<comment type="caution">
    <text evidence="3">The sequence shown here is derived from an EMBL/GenBank/DDBJ whole genome shotgun (WGS) entry which is preliminary data.</text>
</comment>
<sequence length="539" mass="58416">MKSADKNYAGSSPGARLEDVLVKFTTGDLVNIIGDEVLSLADAAISADKDRLVDVAAQRLRSDIELFEFGKAGRLLTRNLSSEKRDELQQRIDGAEGSVQTGSSSHRSLVAQFFGVSQSAETIDIAPPHVSTVSADYALFEHQRSVVRRTQAKIGGGNGRTVIHMPTGAGKTRTAMHYACSELNRSENGVIIWLASGKELLDQATEAFTTAWSHLGNRSVELVRFWGNHSPDPSLIEDGIIVAGLQKMHHWHRSDPIRALRLGVKSRLVIVDEAHQAIAATYRTVIEGLTEAGQHNALLGLTATPGRTWSDVSHDQELADFFSGSKVALEIPPYDNPVEYLLKDGYLARPTFHTLRYVDDADEHTIPSMVGSNDYDAAEIDHISASRPRNLAILKAVADLIAKGHTRILVFAASVEHAKLISAVLSLEGTESSSVTAETPDGSRRALLRRFKKRSSKPIVLCNFGVLTTGFDAPATSAAVIARPTKSLVLFSQMVGRATRGPKAGGNAESEIITVHDPNAPGFGDVAEAFFNWEDVWNE</sequence>
<dbReference type="PROSITE" id="PS51192">
    <property type="entry name" value="HELICASE_ATP_BIND_1"/>
    <property type="match status" value="1"/>
</dbReference>
<reference evidence="3" key="1">
    <citation type="submission" date="2021-04" db="EMBL/GenBank/DDBJ databases">
        <authorList>
            <person name="Pira H."/>
            <person name="Risdian C."/>
            <person name="Wink J."/>
        </authorList>
    </citation>
    <scope>NUCLEOTIDE SEQUENCE</scope>
    <source>
        <strain evidence="3">WH158</strain>
    </source>
</reference>
<keyword evidence="3" id="KW-0547">Nucleotide-binding</keyword>
<keyword evidence="4" id="KW-1185">Reference proteome</keyword>
<dbReference type="InterPro" id="IPR014001">
    <property type="entry name" value="Helicase_ATP-bd"/>
</dbReference>
<dbReference type="GO" id="GO:0004386">
    <property type="term" value="F:helicase activity"/>
    <property type="evidence" value="ECO:0007669"/>
    <property type="project" value="UniProtKB-KW"/>
</dbReference>
<evidence type="ECO:0000259" key="1">
    <source>
        <dbReference type="PROSITE" id="PS51192"/>
    </source>
</evidence>
<evidence type="ECO:0000313" key="4">
    <source>
        <dbReference type="Proteomes" id="UP001138681"/>
    </source>
</evidence>
<dbReference type="Pfam" id="PF00271">
    <property type="entry name" value="Helicase_C"/>
    <property type="match status" value="1"/>
</dbReference>
<keyword evidence="3" id="KW-0067">ATP-binding</keyword>
<feature type="domain" description="Helicase C-terminal" evidence="2">
    <location>
        <begin position="396"/>
        <end position="539"/>
    </location>
</feature>
<keyword evidence="3" id="KW-0347">Helicase</keyword>
<evidence type="ECO:0000313" key="3">
    <source>
        <dbReference type="EMBL" id="MBV7259359.1"/>
    </source>
</evidence>
<dbReference type="GO" id="GO:0016787">
    <property type="term" value="F:hydrolase activity"/>
    <property type="evidence" value="ECO:0007669"/>
    <property type="project" value="InterPro"/>
</dbReference>
<dbReference type="Proteomes" id="UP001138681">
    <property type="component" value="Unassembled WGS sequence"/>
</dbReference>
<dbReference type="PANTHER" id="PTHR47396:SF1">
    <property type="entry name" value="ATP-DEPENDENT HELICASE IRC3-RELATED"/>
    <property type="match status" value="1"/>
</dbReference>
<dbReference type="GO" id="GO:0005829">
    <property type="term" value="C:cytosol"/>
    <property type="evidence" value="ECO:0007669"/>
    <property type="project" value="TreeGrafter"/>
</dbReference>
<dbReference type="InterPro" id="IPR001650">
    <property type="entry name" value="Helicase_C-like"/>
</dbReference>
<dbReference type="GO" id="GO:0005524">
    <property type="term" value="F:ATP binding"/>
    <property type="evidence" value="ECO:0007669"/>
    <property type="project" value="InterPro"/>
</dbReference>
<evidence type="ECO:0000259" key="2">
    <source>
        <dbReference type="PROSITE" id="PS51194"/>
    </source>
</evidence>
<dbReference type="RefSeq" id="WP_218404592.1">
    <property type="nucleotide sequence ID" value="NZ_JAGSPC010000001.1"/>
</dbReference>
<organism evidence="3 4">
    <name type="scientific">Erythrobacter crassostreae</name>
    <dbReference type="NCBI Taxonomy" id="2828328"/>
    <lineage>
        <taxon>Bacteria</taxon>
        <taxon>Pseudomonadati</taxon>
        <taxon>Pseudomonadota</taxon>
        <taxon>Alphaproteobacteria</taxon>
        <taxon>Sphingomonadales</taxon>
        <taxon>Erythrobacteraceae</taxon>
        <taxon>Erythrobacter/Porphyrobacter group</taxon>
        <taxon>Erythrobacter</taxon>
    </lineage>
</organism>
<dbReference type="PROSITE" id="PS51194">
    <property type="entry name" value="HELICASE_CTER"/>
    <property type="match status" value="1"/>
</dbReference>
<keyword evidence="3" id="KW-0378">Hydrolase</keyword>
<feature type="domain" description="Helicase ATP-binding" evidence="1">
    <location>
        <begin position="152"/>
        <end position="305"/>
    </location>
</feature>
<dbReference type="PANTHER" id="PTHR47396">
    <property type="entry name" value="TYPE I RESTRICTION ENZYME ECOKI R PROTEIN"/>
    <property type="match status" value="1"/>
</dbReference>
<dbReference type="InterPro" id="IPR050742">
    <property type="entry name" value="Helicase_Restrict-Modif_Enz"/>
</dbReference>
<dbReference type="GO" id="GO:0003677">
    <property type="term" value="F:DNA binding"/>
    <property type="evidence" value="ECO:0007669"/>
    <property type="project" value="InterPro"/>
</dbReference>
<proteinExistence type="predicted"/>
<dbReference type="EMBL" id="JAGSPC010000001">
    <property type="protein sequence ID" value="MBV7259359.1"/>
    <property type="molecule type" value="Genomic_DNA"/>
</dbReference>
<dbReference type="AlphaFoldDB" id="A0A9X1JMF2"/>
<dbReference type="Pfam" id="PF04851">
    <property type="entry name" value="ResIII"/>
    <property type="match status" value="1"/>
</dbReference>
<protein>
    <submittedName>
        <fullName evidence="3">DEAD/DEAH box helicase</fullName>
    </submittedName>
</protein>
<gene>
    <name evidence="3" type="ORF">KCG46_07210</name>
</gene>
<dbReference type="InterPro" id="IPR006935">
    <property type="entry name" value="Helicase/UvrB_N"/>
</dbReference>
<name>A0A9X1JMF2_9SPHN</name>